<feature type="region of interest" description="Disordered" evidence="1">
    <location>
        <begin position="308"/>
        <end position="554"/>
    </location>
</feature>
<dbReference type="OrthoDB" id="5869135at2759"/>
<feature type="compositionally biased region" description="Basic and acidic residues" evidence="1">
    <location>
        <begin position="272"/>
        <end position="283"/>
    </location>
</feature>
<protein>
    <submittedName>
        <fullName evidence="4">Bromo domain-containing protein</fullName>
    </submittedName>
</protein>
<feature type="compositionally biased region" description="Basic and acidic residues" evidence="1">
    <location>
        <begin position="308"/>
        <end position="328"/>
    </location>
</feature>
<dbReference type="AlphaFoldDB" id="A0A7I4YMQ5"/>
<name>A0A7I4YMQ5_HAECO</name>
<feature type="compositionally biased region" description="Basic and acidic residues" evidence="1">
    <location>
        <begin position="347"/>
        <end position="386"/>
    </location>
</feature>
<dbReference type="PANTHER" id="PTHR38630">
    <property type="entry name" value="PROTEIN CBG12780"/>
    <property type="match status" value="1"/>
</dbReference>
<feature type="region of interest" description="Disordered" evidence="1">
    <location>
        <begin position="205"/>
        <end position="257"/>
    </location>
</feature>
<dbReference type="Proteomes" id="UP000025227">
    <property type="component" value="Unplaced"/>
</dbReference>
<accession>A0A7I4YMQ5</accession>
<keyword evidence="3" id="KW-1185">Reference proteome</keyword>
<feature type="compositionally biased region" description="Basic and acidic residues" evidence="1">
    <location>
        <begin position="448"/>
        <end position="531"/>
    </location>
</feature>
<evidence type="ECO:0000256" key="1">
    <source>
        <dbReference type="SAM" id="MobiDB-lite"/>
    </source>
</evidence>
<feature type="compositionally biased region" description="Basic and acidic residues" evidence="1">
    <location>
        <begin position="538"/>
        <end position="554"/>
    </location>
</feature>
<proteinExistence type="predicted"/>
<dbReference type="OMA" id="CPEINET"/>
<evidence type="ECO:0000313" key="3">
    <source>
        <dbReference type="Proteomes" id="UP000025227"/>
    </source>
</evidence>
<feature type="compositionally biased region" description="Basic and acidic residues" evidence="1">
    <location>
        <begin position="210"/>
        <end position="226"/>
    </location>
</feature>
<feature type="domain" description="DUF7774" evidence="2">
    <location>
        <begin position="93"/>
        <end position="187"/>
    </location>
</feature>
<dbReference type="Pfam" id="PF24983">
    <property type="entry name" value="DUF7774"/>
    <property type="match status" value="1"/>
</dbReference>
<evidence type="ECO:0000259" key="2">
    <source>
        <dbReference type="Pfam" id="PF24983"/>
    </source>
</evidence>
<evidence type="ECO:0000313" key="4">
    <source>
        <dbReference type="WBParaSite" id="HCON_00121410-00001"/>
    </source>
</evidence>
<feature type="compositionally biased region" description="Basic and acidic residues" evidence="1">
    <location>
        <begin position="397"/>
        <end position="431"/>
    </location>
</feature>
<dbReference type="PANTHER" id="PTHR38630:SF1">
    <property type="entry name" value="DEK_C DOMAIN-CONTAINING PROTEIN-RELATED"/>
    <property type="match status" value="1"/>
</dbReference>
<sequence length="554" mass="62775">MLKSSGPSESPSLPFFKGRARFREIFRSWLGQAKKSSNEDTQCHTIFEKCDVPRRPAVVQVKEYKLKWKDGKQVPSSSSLTETDAELFEVRKTKDFQLAKKIMVQLRKSNILETMVSEDNLPIIKKFFKENLNNPTQKVIEIIDHALEICYNEVMFHQERYDLFMDTDMRNFLLNKENAKQCLLDVILVCPEFVPLMWGGESVGLPSEDEIAKTPRTQESREDVAIRRSKSTGKTSAQGERRRKTASPSRLRQKESGDALASLEIIKAWEGKGTRGSRSEKSSNEYSDPAVSEGARIVNSLDKSGEETFIKGAEAPKKATKRSVKERWSTSLPKKASALMRRMKSKLRGEKVAIDNDTSTDRKTKGSDTSTDRRTKGSDTSTDRRTGSRNTSNISEELPKSGESDDKSKSSTSEERQKRKKSVNEKSREVSLEQNVKNTRKGKSQVRTGKDNLKTARETRQSYPEVRRISSKEASKTATRSEEAQKSSDSDEKSRDANSIEIRKKASFGEKPKSIDSAERVPRAYKKEKQTVAKIRNLKSDREGRTIPSTSKEK</sequence>
<dbReference type="WBParaSite" id="HCON_00121410-00001">
    <property type="protein sequence ID" value="HCON_00121410-00001"/>
    <property type="gene ID" value="HCON_00121410"/>
</dbReference>
<feature type="region of interest" description="Disordered" evidence="1">
    <location>
        <begin position="272"/>
        <end position="293"/>
    </location>
</feature>
<reference evidence="4" key="1">
    <citation type="submission" date="2020-12" db="UniProtKB">
        <authorList>
            <consortium name="WormBaseParasite"/>
        </authorList>
    </citation>
    <scope>IDENTIFICATION</scope>
    <source>
        <strain evidence="4">MHco3</strain>
    </source>
</reference>
<dbReference type="InterPro" id="IPR056676">
    <property type="entry name" value="DUF7774"/>
</dbReference>
<organism evidence="3 4">
    <name type="scientific">Haemonchus contortus</name>
    <name type="common">Barber pole worm</name>
    <dbReference type="NCBI Taxonomy" id="6289"/>
    <lineage>
        <taxon>Eukaryota</taxon>
        <taxon>Metazoa</taxon>
        <taxon>Ecdysozoa</taxon>
        <taxon>Nematoda</taxon>
        <taxon>Chromadorea</taxon>
        <taxon>Rhabditida</taxon>
        <taxon>Rhabditina</taxon>
        <taxon>Rhabditomorpha</taxon>
        <taxon>Strongyloidea</taxon>
        <taxon>Trichostrongylidae</taxon>
        <taxon>Haemonchus</taxon>
    </lineage>
</organism>